<accession>A0A815PR40</accession>
<evidence type="ECO:0000313" key="2">
    <source>
        <dbReference type="EMBL" id="CAF1452947.1"/>
    </source>
</evidence>
<comment type="caution">
    <text evidence="2">The sequence shown here is derived from an EMBL/GenBank/DDBJ whole genome shotgun (WGS) entry which is preliminary data.</text>
</comment>
<dbReference type="AlphaFoldDB" id="A0A815PR40"/>
<evidence type="ECO:0000256" key="1">
    <source>
        <dbReference type="SAM" id="Phobius"/>
    </source>
</evidence>
<keyword evidence="1" id="KW-1133">Transmembrane helix</keyword>
<proteinExistence type="predicted"/>
<gene>
    <name evidence="2" type="ORF">VCS650_LOCUS39585</name>
</gene>
<dbReference type="OrthoDB" id="430340at2759"/>
<evidence type="ECO:0008006" key="4">
    <source>
        <dbReference type="Google" id="ProtNLM"/>
    </source>
</evidence>
<organism evidence="2 3">
    <name type="scientific">Adineta steineri</name>
    <dbReference type="NCBI Taxonomy" id="433720"/>
    <lineage>
        <taxon>Eukaryota</taxon>
        <taxon>Metazoa</taxon>
        <taxon>Spiralia</taxon>
        <taxon>Gnathifera</taxon>
        <taxon>Rotifera</taxon>
        <taxon>Eurotatoria</taxon>
        <taxon>Bdelloidea</taxon>
        <taxon>Adinetida</taxon>
        <taxon>Adinetidae</taxon>
        <taxon>Adineta</taxon>
    </lineage>
</organism>
<keyword evidence="1" id="KW-0472">Membrane</keyword>
<name>A0A815PR40_9BILA</name>
<reference evidence="2" key="1">
    <citation type="submission" date="2021-02" db="EMBL/GenBank/DDBJ databases">
        <authorList>
            <person name="Nowell W R."/>
        </authorList>
    </citation>
    <scope>NUCLEOTIDE SEQUENCE</scope>
</reference>
<evidence type="ECO:0000313" key="3">
    <source>
        <dbReference type="Proteomes" id="UP000663891"/>
    </source>
</evidence>
<feature type="transmembrane region" description="Helical" evidence="1">
    <location>
        <begin position="49"/>
        <end position="72"/>
    </location>
</feature>
<dbReference type="EMBL" id="CAJNON010001331">
    <property type="protein sequence ID" value="CAF1452947.1"/>
    <property type="molecule type" value="Genomic_DNA"/>
</dbReference>
<protein>
    <recommendedName>
        <fullName evidence="4">EGF-like domain-containing protein</fullName>
    </recommendedName>
</protein>
<keyword evidence="1" id="KW-0812">Transmembrane</keyword>
<dbReference type="Proteomes" id="UP000663891">
    <property type="component" value="Unassembled WGS sequence"/>
</dbReference>
<sequence length="112" mass="13335">MYEYNDVCQPTVLSYTCKCLGNNYYSDRYCEIQSKKIIIYEIVSKSFSYIAILAMTVVIISVIMMNILKYCFDIDPVHKERERIRQAKRINNRKRPCNHRFDYINVLATTVE</sequence>